<reference evidence="3 4" key="1">
    <citation type="submission" date="2014-04" db="EMBL/GenBank/DDBJ databases">
        <title>Genome sequencing of Vibrio navarrensis strains.</title>
        <authorList>
            <person name="Gladney L.M."/>
            <person name="Katz L.S."/>
            <person name="Marino-Ramirez L."/>
            <person name="Jordan I.K."/>
        </authorList>
    </citation>
    <scope>NUCLEOTIDE SEQUENCE [LARGE SCALE GENOMIC DNA]</scope>
    <source>
        <strain evidence="3 4">ATCC 51183</strain>
    </source>
</reference>
<dbReference type="GO" id="GO:0003677">
    <property type="term" value="F:DNA binding"/>
    <property type="evidence" value="ECO:0007669"/>
    <property type="project" value="InterPro"/>
</dbReference>
<dbReference type="GeneID" id="43683399"/>
<dbReference type="InterPro" id="IPR002559">
    <property type="entry name" value="Transposase_11"/>
</dbReference>
<evidence type="ECO:0000259" key="2">
    <source>
        <dbReference type="Pfam" id="PF14104"/>
    </source>
</evidence>
<dbReference type="NCBIfam" id="NF033559">
    <property type="entry name" value="transpos_IS1634"/>
    <property type="match status" value="1"/>
</dbReference>
<dbReference type="Pfam" id="PF14104">
    <property type="entry name" value="DUF4277"/>
    <property type="match status" value="1"/>
</dbReference>
<dbReference type="RefSeq" id="WP_039427000.1">
    <property type="nucleotide sequence ID" value="NZ_CP061844.1"/>
</dbReference>
<proteinExistence type="predicted"/>
<feature type="domain" description="Transposase IS4-like" evidence="1">
    <location>
        <begin position="153"/>
        <end position="458"/>
    </location>
</feature>
<comment type="caution">
    <text evidence="3">The sequence shown here is derived from an EMBL/GenBank/DDBJ whole genome shotgun (WGS) entry which is preliminary data.</text>
</comment>
<dbReference type="EMBL" id="JMCG01000001">
    <property type="protein sequence ID" value="KGK11511.1"/>
    <property type="molecule type" value="Genomic_DNA"/>
</dbReference>
<sequence>MSTHPVIKRLDHLGLIAAFCHEIGLPRMIDAVIPKYSDHNVSHGDAVLAMLLNGLGFHSRTLHMFSDFFKTKPVSKLLAKDIEAHHLTDDVLGRTLDALYKADVSALYQVIAERVVDKLGLTTNSVHLDITSFHVDGEYAQDENTNVIKLVRGYSRDHRPELNQVVLELICENQAGIPVYMQALSGNTNDAKAFAEVTKRHIHCLKAAQNSRYFIADAALYTEESISSLDEQNQKFITRVPMTIKLAKQALLALEPEQLSAIGHGYSGCWINSDYGKVNQRWLLVHSEQATKREEITFFKNLEANIAKEIKALGKLSKKPFACEVDAELAFNEFKKQCDLLGFEQGTLIKLPTYSHSGRPKTDEAPTGYQYFIEAAPFTDLEKVKLAKLKVGMFILATNDTDNEELTMTALLAHYKSQQKVERGFRFLKSPEFLTSSIFLKKPERIEALLMIMTLSLLVYASLEHKIREQLAQTEAFFPSMVKNKTTAKPTARWVFLQFEGIDTLEINGQRFITGLQDHQTQLLKLLGRFYEAVYS</sequence>
<dbReference type="InterPro" id="IPR047654">
    <property type="entry name" value="IS1634_transpos"/>
</dbReference>
<dbReference type="Pfam" id="PF01609">
    <property type="entry name" value="DDE_Tnp_1"/>
    <property type="match status" value="1"/>
</dbReference>
<organism evidence="3 4">
    <name type="scientific">Vibrio navarrensis</name>
    <dbReference type="NCBI Taxonomy" id="29495"/>
    <lineage>
        <taxon>Bacteria</taxon>
        <taxon>Pseudomonadati</taxon>
        <taxon>Pseudomonadota</taxon>
        <taxon>Gammaproteobacteria</taxon>
        <taxon>Vibrionales</taxon>
        <taxon>Vibrionaceae</taxon>
        <taxon>Vibrio</taxon>
    </lineage>
</organism>
<evidence type="ECO:0000259" key="1">
    <source>
        <dbReference type="Pfam" id="PF01609"/>
    </source>
</evidence>
<evidence type="ECO:0000313" key="3">
    <source>
        <dbReference type="EMBL" id="KGK11511.1"/>
    </source>
</evidence>
<dbReference type="InterPro" id="IPR012337">
    <property type="entry name" value="RNaseH-like_sf"/>
</dbReference>
<dbReference type="GO" id="GO:0004803">
    <property type="term" value="F:transposase activity"/>
    <property type="evidence" value="ECO:0007669"/>
    <property type="project" value="InterPro"/>
</dbReference>
<dbReference type="PANTHER" id="PTHR34614">
    <property type="match status" value="1"/>
</dbReference>
<dbReference type="GO" id="GO:0006313">
    <property type="term" value="P:DNA transposition"/>
    <property type="evidence" value="ECO:0007669"/>
    <property type="project" value="InterPro"/>
</dbReference>
<dbReference type="SUPFAM" id="SSF53098">
    <property type="entry name" value="Ribonuclease H-like"/>
    <property type="match status" value="1"/>
</dbReference>
<accession>A0A099LVS2</accession>
<dbReference type="Proteomes" id="UP000029994">
    <property type="component" value="Unassembled WGS sequence"/>
</dbReference>
<dbReference type="eggNOG" id="COG5421">
    <property type="taxonomic scope" value="Bacteria"/>
</dbReference>
<evidence type="ECO:0000313" key="4">
    <source>
        <dbReference type="Proteomes" id="UP000029994"/>
    </source>
</evidence>
<dbReference type="PANTHER" id="PTHR34614:SF2">
    <property type="entry name" value="TRANSPOSASE IS4-LIKE DOMAIN-CONTAINING PROTEIN"/>
    <property type="match status" value="1"/>
</dbReference>
<gene>
    <name evidence="3" type="ORF">EA26_09380</name>
</gene>
<dbReference type="InterPro" id="IPR025457">
    <property type="entry name" value="DUF4277"/>
</dbReference>
<dbReference type="AlphaFoldDB" id="A0A099LVS2"/>
<name>A0A099LVS2_9VIBR</name>
<keyword evidence="4" id="KW-1185">Reference proteome</keyword>
<feature type="domain" description="DUF4277" evidence="2">
    <location>
        <begin position="7"/>
        <end position="112"/>
    </location>
</feature>
<protein>
    <submittedName>
        <fullName evidence="3">Transposase</fullName>
    </submittedName>
</protein>